<evidence type="ECO:0000259" key="6">
    <source>
        <dbReference type="Pfam" id="PF14905"/>
    </source>
</evidence>
<dbReference type="Pfam" id="PF14905">
    <property type="entry name" value="OMP_b-brl_3"/>
    <property type="match status" value="1"/>
</dbReference>
<accession>A0AAJ5WUE6</accession>
<feature type="domain" description="Outer membrane protein beta-barrel" evidence="6">
    <location>
        <begin position="452"/>
        <end position="800"/>
    </location>
</feature>
<dbReference type="Proteomes" id="UP001220610">
    <property type="component" value="Chromosome"/>
</dbReference>
<evidence type="ECO:0000256" key="5">
    <source>
        <dbReference type="SAM" id="SignalP"/>
    </source>
</evidence>
<reference evidence="7" key="1">
    <citation type="submission" date="2023-03" db="EMBL/GenBank/DDBJ databases">
        <title>Andean soil-derived lignocellulolytic bacterial consortium as a source of novel taxa and putative plastic-active enzymes.</title>
        <authorList>
            <person name="Diaz-Garcia L."/>
            <person name="Chuvochina M."/>
            <person name="Feuerriegel G."/>
            <person name="Bunk B."/>
            <person name="Sproer C."/>
            <person name="Streit W.R."/>
            <person name="Rodriguez L.M."/>
            <person name="Overmann J."/>
            <person name="Jimenez D.J."/>
        </authorList>
    </citation>
    <scope>NUCLEOTIDE SEQUENCE</scope>
    <source>
        <strain evidence="7">MAG 7</strain>
    </source>
</reference>
<dbReference type="SUPFAM" id="SSF49452">
    <property type="entry name" value="Starch-binding domain-like"/>
    <property type="match status" value="1"/>
</dbReference>
<evidence type="ECO:0000256" key="2">
    <source>
        <dbReference type="ARBA" id="ARBA00023136"/>
    </source>
</evidence>
<evidence type="ECO:0000256" key="3">
    <source>
        <dbReference type="ARBA" id="ARBA00023237"/>
    </source>
</evidence>
<protein>
    <submittedName>
        <fullName evidence="7">TonB-dependent receptor</fullName>
    </submittedName>
</protein>
<organism evidence="7 8">
    <name type="scientific">Candidatus Pseudobacter hemicellulosilyticus</name>
    <dbReference type="NCBI Taxonomy" id="3121375"/>
    <lineage>
        <taxon>Bacteria</taxon>
        <taxon>Pseudomonadati</taxon>
        <taxon>Bacteroidota</taxon>
        <taxon>Chitinophagia</taxon>
        <taxon>Chitinophagales</taxon>
        <taxon>Chitinophagaceae</taxon>
        <taxon>Pseudobacter</taxon>
    </lineage>
</organism>
<keyword evidence="5" id="KW-0732">Signal</keyword>
<gene>
    <name evidence="7" type="ORF">P0Y53_05520</name>
</gene>
<dbReference type="GO" id="GO:0030246">
    <property type="term" value="F:carbohydrate binding"/>
    <property type="evidence" value="ECO:0007669"/>
    <property type="project" value="InterPro"/>
</dbReference>
<proteinExistence type="predicted"/>
<evidence type="ECO:0000256" key="4">
    <source>
        <dbReference type="SAM" id="MobiDB-lite"/>
    </source>
</evidence>
<dbReference type="InterPro" id="IPR013784">
    <property type="entry name" value="Carb-bd-like_fold"/>
</dbReference>
<dbReference type="AlphaFoldDB" id="A0AAJ5WUE6"/>
<dbReference type="InterPro" id="IPR036942">
    <property type="entry name" value="Beta-barrel_TonB_sf"/>
</dbReference>
<evidence type="ECO:0000313" key="8">
    <source>
        <dbReference type="Proteomes" id="UP001220610"/>
    </source>
</evidence>
<feature type="chain" id="PRO_5042507333" evidence="5">
    <location>
        <begin position="19"/>
        <end position="932"/>
    </location>
</feature>
<dbReference type="Gene3D" id="2.60.40.1120">
    <property type="entry name" value="Carboxypeptidase-like, regulatory domain"/>
    <property type="match status" value="1"/>
</dbReference>
<keyword evidence="2" id="KW-0472">Membrane</keyword>
<comment type="subcellular location">
    <subcellularLocation>
        <location evidence="1">Cell outer membrane</location>
    </subcellularLocation>
</comment>
<dbReference type="GO" id="GO:0009279">
    <property type="term" value="C:cell outer membrane"/>
    <property type="evidence" value="ECO:0007669"/>
    <property type="project" value="UniProtKB-SubCell"/>
</dbReference>
<evidence type="ECO:0000313" key="7">
    <source>
        <dbReference type="EMBL" id="WEK36955.1"/>
    </source>
</evidence>
<dbReference type="EMBL" id="CP119311">
    <property type="protein sequence ID" value="WEK36955.1"/>
    <property type="molecule type" value="Genomic_DNA"/>
</dbReference>
<dbReference type="InterPro" id="IPR041700">
    <property type="entry name" value="OMP_b-brl_3"/>
</dbReference>
<feature type="region of interest" description="Disordered" evidence="4">
    <location>
        <begin position="530"/>
        <end position="550"/>
    </location>
</feature>
<keyword evidence="3" id="KW-0998">Cell outer membrane</keyword>
<name>A0AAJ5WUE6_9BACT</name>
<dbReference type="Pfam" id="PF13715">
    <property type="entry name" value="CarbopepD_reg_2"/>
    <property type="match status" value="1"/>
</dbReference>
<sequence>MKRLLLLLFMVSPLVLLAQQKGQIKGQAYDTAARQPIASATVTLLLQKDSTLVSFTMTDEKGHFEIPRVANGRYRLLLSHINYHNMVKYVTVSDSVKTIDLGQLSMSDLTTMLEEVIVTAEPPPVTLVGDTVLYNAGSFKVQPNATVEDLLKKLPGVKVGKDGSVTAQGQSVKKVLVDGKEFFGNDPKIATRNLQAGAIEKVQVYDRSSDAAQLTGFDDGNSEKTINLQLKKDRKKGYFGNAKAGAGTDQRFEGSLSLSSFKGSRQLSVLGMGNNINGEGFTGGDMLNMSSMGGRSGGGGVVVVSVASSGNSGGSSGSGGMATRWAGGVNYNNLIGTNTDLASNYFFNSTDTRSATDTRRTYLNQNALLYNQRAVSDQLNNAHKLNGTADIRLDSFHSLKITPSLGYQDTRSSSYKEYQTLSGADKLTNEGYSDNEAGNKGYTFSNDLSFRKKFRRSGRTLYLGWQFNRAESDGDGLLHSVNRFYDANELLQRTDSIQQYNTSNSDQNGYTLRAAYTEPIFKRSLLELSGSKSSSSSKSEKNTWDLNGQTGKYDQVNEQLTNDYNNTYGTTNAGLKILTKGKKYNWSVGANWQRADLEGQIIMGAKDSVISKTFYNILPVARLQYNFTSFNRLTLNYNTNTRQPSAAQLQPVPDISDPLNISEGNPLLKQEFNHNLNLTFMSVNPYEGRNLFAFLTMQQTNHKIVNSDSIDNYGVKYTRPVNVSGVYSISGDIRGSLPLTIVKGSVNIGTNISYNKSKQFIDQQSNDIRTLTMGPDIRFELNLTDKLDISLNAGYNFNKTKYSLRDSMNTSYFNHEYGADINWQLPWNIYLNSAFTYTINNQLAAGYNARVPLWNASVSKQLLKGNRGELKLSAFDLLNQNVGVTRNTNQNYIEDVRSITLQQYFMLSFNYRLNKGEAAPQAMPGGRQLLRR</sequence>
<evidence type="ECO:0000256" key="1">
    <source>
        <dbReference type="ARBA" id="ARBA00004442"/>
    </source>
</evidence>
<dbReference type="Gene3D" id="2.40.170.20">
    <property type="entry name" value="TonB-dependent receptor, beta-barrel domain"/>
    <property type="match status" value="1"/>
</dbReference>
<dbReference type="SUPFAM" id="SSF56935">
    <property type="entry name" value="Porins"/>
    <property type="match status" value="1"/>
</dbReference>
<feature type="signal peptide" evidence="5">
    <location>
        <begin position="1"/>
        <end position="18"/>
    </location>
</feature>
<keyword evidence="7" id="KW-0675">Receptor</keyword>